<reference evidence="2" key="1">
    <citation type="submission" date="2024-07" db="EMBL/GenBank/DDBJ databases">
        <authorList>
            <person name="Yu S.T."/>
        </authorList>
    </citation>
    <scope>NUCLEOTIDE SEQUENCE</scope>
    <source>
        <strain evidence="2">R08</strain>
    </source>
</reference>
<evidence type="ECO:0008006" key="3">
    <source>
        <dbReference type="Google" id="ProtNLM"/>
    </source>
</evidence>
<evidence type="ECO:0000256" key="1">
    <source>
        <dbReference type="SAM" id="MobiDB-lite"/>
    </source>
</evidence>
<evidence type="ECO:0000313" key="2">
    <source>
        <dbReference type="EMBL" id="XDQ02571.1"/>
    </source>
</evidence>
<dbReference type="EMBL" id="CP163431">
    <property type="protein sequence ID" value="XDQ02571.1"/>
    <property type="molecule type" value="Genomic_DNA"/>
</dbReference>
<feature type="region of interest" description="Disordered" evidence="1">
    <location>
        <begin position="175"/>
        <end position="213"/>
    </location>
</feature>
<sequence>MSESTAAATALTSQYIAQVAGDLESNLKEQERIGADIAALQEQLTALQQDHSVLVNVQQALGVTHEPDGPSAAAESAAVSSPQQKTEAASPSKRRARKTTAVRETTAKKPAAHKPTPTTGTAKARPTLVELIRRHLAEQNEPRSAAEISTALSQAHPERNIKTKVVRVTTEGLVAKSQAQRTKQGASVFYTAPTAPKPATAPQTEKTSGSTDR</sequence>
<proteinExistence type="predicted"/>
<feature type="compositionally biased region" description="Low complexity" evidence="1">
    <location>
        <begin position="71"/>
        <end position="81"/>
    </location>
</feature>
<accession>A0AB39MBX9</accession>
<feature type="compositionally biased region" description="Low complexity" evidence="1">
    <location>
        <begin position="191"/>
        <end position="204"/>
    </location>
</feature>
<organism evidence="2">
    <name type="scientific">Streptomyces sp. R08</name>
    <dbReference type="NCBI Taxonomy" id="3238624"/>
    <lineage>
        <taxon>Bacteria</taxon>
        <taxon>Bacillati</taxon>
        <taxon>Actinomycetota</taxon>
        <taxon>Actinomycetes</taxon>
        <taxon>Kitasatosporales</taxon>
        <taxon>Streptomycetaceae</taxon>
        <taxon>Streptomyces</taxon>
    </lineage>
</organism>
<name>A0AB39MBX9_9ACTN</name>
<dbReference type="RefSeq" id="WP_369188686.1">
    <property type="nucleotide sequence ID" value="NZ_CP163431.1"/>
</dbReference>
<gene>
    <name evidence="2" type="ORF">AB5J58_21215</name>
</gene>
<dbReference type="AlphaFoldDB" id="A0AB39MBX9"/>
<protein>
    <recommendedName>
        <fullName evidence="3">Regulatory protein</fullName>
    </recommendedName>
</protein>
<feature type="region of interest" description="Disordered" evidence="1">
    <location>
        <begin position="64"/>
        <end position="126"/>
    </location>
</feature>